<feature type="compositionally biased region" description="Polar residues" evidence="1">
    <location>
        <begin position="691"/>
        <end position="702"/>
    </location>
</feature>
<evidence type="ECO:0000313" key="3">
    <source>
        <dbReference type="EMBL" id="KAK3907141.1"/>
    </source>
</evidence>
<dbReference type="GO" id="GO:0071897">
    <property type="term" value="P:DNA biosynthetic process"/>
    <property type="evidence" value="ECO:0007669"/>
    <property type="project" value="UniProtKB-ARBA"/>
</dbReference>
<feature type="region of interest" description="Disordered" evidence="1">
    <location>
        <begin position="660"/>
        <end position="727"/>
    </location>
</feature>
<dbReference type="CDD" id="cd01650">
    <property type="entry name" value="RT_nLTR_like"/>
    <property type="match status" value="1"/>
</dbReference>
<evidence type="ECO:0000313" key="4">
    <source>
        <dbReference type="Proteomes" id="UP001219518"/>
    </source>
</evidence>
<comment type="caution">
    <text evidence="3">The sequence shown here is derived from an EMBL/GenBank/DDBJ whole genome shotgun (WGS) entry which is preliminary data.</text>
</comment>
<dbReference type="PANTHER" id="PTHR19446">
    <property type="entry name" value="REVERSE TRANSCRIPTASES"/>
    <property type="match status" value="1"/>
</dbReference>
<dbReference type="SUPFAM" id="SSF56672">
    <property type="entry name" value="DNA/RNA polymerases"/>
    <property type="match status" value="1"/>
</dbReference>
<sequence length="1432" mass="152719">MDTNVSFKAALDFMGQGGGALSQVFSGYLLGLLEVLPLQLLFGAEGGGQGGVLRGLPGQLGRFAAHGRVLRGVDGDARCAGPGPASDGAAAGCAAPGVVLPSLRRSPRGCDGRGRSPHCKGGCCCGAGGVGPAELPAGGWCGAAAAAAARPWRGLTCCWTAGGCCCLAGGGLRGARCARYGVLLPDAGLGGRARVLGGLPALGGLIPDGEEEIVLTGVGTGLVAYGSHRYVTGGEGLDLGARRRDAAVAYLPGRAPRARRSTNVLDDRPSLVAAVDCARAGGAPGFMLSACLRLLAALDEVVVGPDVLRVVRSPPEDRSLVRAAALFLDPSDPVAAGFRAGQLRQAIRERDPGPPTEDRWRQGLADLLCRDVIVLTCDPGKSWVTLPAWGATGRRVSPVFLLASLVDPYGQWAYDAVVGRLPLVCEEPPVPVPSPVVPGIVPLLHLSPGASLDDGALGLSAPDVGLRPAPSPRVRAMINLATWNVRGAARAGAKEAIDAALLGRDVHVAVLQETRLPRQQLHTDHYRWVLEGAPRRGGRGLALLVRRGLPDVVLRSTALVHPNVLMAEALLWGMNFTLVGAHVPSDAQRGQRGVLDAISATLAAAQPRHWRVLLADGNAHIGRHERAHFPEEVGPRLFHEASNTAGVGLLSIARTHRLKGARVGRRGRPDLNSTTLSATTGSGRGSGRTSPSFIALTTSSWSRRYPSRGPTRCPTSRVPLPQPPPPRVTNPHETWATAALARSQDLQQRYQAAVGAAVATRTARGADLTWPQLGDILVTAANAVLAVPASPLTPRQLAADAQLRAASGRAHNDPGDPHAQRLLREAVRARRAAGRQHRLEKLELQLHSIQGCRPARRLDVLFKFLRRSRRIRAARGGGVPDIRQWEEAAEGVHPPLLPEEPQPRDLAPTSAQLRCYASRLTSGTAPGPDGLPGELLKYAPDSFFDQLGRLVRRCWAACAFPSQWTTSLQHPIPKVPRPQGVDDYRTLSMCQVVYKLLALHLLAMLQDVIPPVPSYQTGFQAGRSTYHHIFTVRRVLDECWRAGVPVHVLGLDIKAAFPSVQKASVVRALQDAGVPPSLINRVIALALTDRTYVRWGAAATSTVLRGRGVRQGCGVSPYLFLVVLHWVLQRVTAPLPRFSLDLVRPGLFPLLLGYADDPLVLSDERQDLVAFLGAFRAGLAEVGLALNAHKCEYLVRQPGAAPGAPRVAHLAGLDIPWVDQLVYLGALVTSTLFRQPGIYHRVRKAQRTVAAILPALRAHPLPGSVLRRIHTTVVRPPIAYELSTGSDTQRTRASLRRADGVMRAALEGTARPGRPVPVPPARSITRAVREARVKFRGHIARRPAGHILPRALAFDLHRRKIGRPCFTFRTSLAADLARLPAPPEGWAALLEQKEALARYLRDVEPDVESSEEDGPARPAARQLYPGSESDSD</sequence>
<name>A0AAE1GQQ8_9NEOP</name>
<feature type="domain" description="Reverse transcriptase" evidence="2">
    <location>
        <begin position="956"/>
        <end position="1228"/>
    </location>
</feature>
<gene>
    <name evidence="3" type="ORF">KUF71_000061</name>
</gene>
<reference evidence="3" key="2">
    <citation type="journal article" date="2023" name="BMC Genomics">
        <title>Pest status, molecular evolution, and epigenetic factors derived from the genome assembly of Frankliniella fusca, a thysanopteran phytovirus vector.</title>
        <authorList>
            <person name="Catto M.A."/>
            <person name="Labadie P.E."/>
            <person name="Jacobson A.L."/>
            <person name="Kennedy G.G."/>
            <person name="Srinivasan R."/>
            <person name="Hunt B.G."/>
        </authorList>
    </citation>
    <scope>NUCLEOTIDE SEQUENCE</scope>
    <source>
        <strain evidence="3">PL_HMW_Pooled</strain>
    </source>
</reference>
<evidence type="ECO:0000256" key="1">
    <source>
        <dbReference type="SAM" id="MobiDB-lite"/>
    </source>
</evidence>
<dbReference type="InterPro" id="IPR036691">
    <property type="entry name" value="Endo/exonu/phosph_ase_sf"/>
</dbReference>
<evidence type="ECO:0000259" key="2">
    <source>
        <dbReference type="PROSITE" id="PS50878"/>
    </source>
</evidence>
<dbReference type="SUPFAM" id="SSF56219">
    <property type="entry name" value="DNase I-like"/>
    <property type="match status" value="1"/>
</dbReference>
<dbReference type="GO" id="GO:0003824">
    <property type="term" value="F:catalytic activity"/>
    <property type="evidence" value="ECO:0007669"/>
    <property type="project" value="InterPro"/>
</dbReference>
<dbReference type="Proteomes" id="UP001219518">
    <property type="component" value="Unassembled WGS sequence"/>
</dbReference>
<dbReference type="EMBL" id="JAHWGI010000001">
    <property type="protein sequence ID" value="KAK3907141.1"/>
    <property type="molecule type" value="Genomic_DNA"/>
</dbReference>
<protein>
    <submittedName>
        <fullName evidence="3">Transposon TX1 uncharacterized 149 kDa protein</fullName>
    </submittedName>
</protein>
<reference evidence="3" key="1">
    <citation type="submission" date="2021-07" db="EMBL/GenBank/DDBJ databases">
        <authorList>
            <person name="Catto M.A."/>
            <person name="Jacobson A."/>
            <person name="Kennedy G."/>
            <person name="Labadie P."/>
            <person name="Hunt B.G."/>
            <person name="Srinivasan R."/>
        </authorList>
    </citation>
    <scope>NUCLEOTIDE SEQUENCE</scope>
    <source>
        <strain evidence="3">PL_HMW_Pooled</strain>
        <tissue evidence="3">Head</tissue>
    </source>
</reference>
<accession>A0AAE1GQQ8</accession>
<keyword evidence="4" id="KW-1185">Reference proteome</keyword>
<dbReference type="PROSITE" id="PS50878">
    <property type="entry name" value="RT_POL"/>
    <property type="match status" value="1"/>
</dbReference>
<feature type="region of interest" description="Disordered" evidence="1">
    <location>
        <begin position="1401"/>
        <end position="1432"/>
    </location>
</feature>
<dbReference type="InterPro" id="IPR000477">
    <property type="entry name" value="RT_dom"/>
</dbReference>
<dbReference type="Pfam" id="PF00078">
    <property type="entry name" value="RVT_1"/>
    <property type="match status" value="1"/>
</dbReference>
<proteinExistence type="predicted"/>
<organism evidence="3 4">
    <name type="scientific">Frankliniella fusca</name>
    <dbReference type="NCBI Taxonomy" id="407009"/>
    <lineage>
        <taxon>Eukaryota</taxon>
        <taxon>Metazoa</taxon>
        <taxon>Ecdysozoa</taxon>
        <taxon>Arthropoda</taxon>
        <taxon>Hexapoda</taxon>
        <taxon>Insecta</taxon>
        <taxon>Pterygota</taxon>
        <taxon>Neoptera</taxon>
        <taxon>Paraneoptera</taxon>
        <taxon>Thysanoptera</taxon>
        <taxon>Terebrantia</taxon>
        <taxon>Thripoidea</taxon>
        <taxon>Thripidae</taxon>
        <taxon>Frankliniella</taxon>
    </lineage>
</organism>
<dbReference type="Gene3D" id="3.60.10.10">
    <property type="entry name" value="Endonuclease/exonuclease/phosphatase"/>
    <property type="match status" value="1"/>
</dbReference>
<dbReference type="InterPro" id="IPR043502">
    <property type="entry name" value="DNA/RNA_pol_sf"/>
</dbReference>